<name>A0A0M0LRA1_9EUKA</name>
<feature type="compositionally biased region" description="Polar residues" evidence="1">
    <location>
        <begin position="1"/>
        <end position="19"/>
    </location>
</feature>
<dbReference type="SMART" id="SM00239">
    <property type="entry name" value="C2"/>
    <property type="match status" value="1"/>
</dbReference>
<dbReference type="InterPro" id="IPR035892">
    <property type="entry name" value="C2_domain_sf"/>
</dbReference>
<dbReference type="EMBL" id="JWZX01000234">
    <property type="protein sequence ID" value="KOO53427.1"/>
    <property type="molecule type" value="Genomic_DNA"/>
</dbReference>
<feature type="region of interest" description="Disordered" evidence="1">
    <location>
        <begin position="1"/>
        <end position="30"/>
    </location>
</feature>
<proteinExistence type="predicted"/>
<gene>
    <name evidence="3" type="ORF">Ctob_014022</name>
</gene>
<dbReference type="InterPro" id="IPR000008">
    <property type="entry name" value="C2_dom"/>
</dbReference>
<reference evidence="4" key="1">
    <citation type="journal article" date="2015" name="PLoS Genet.">
        <title>Genome Sequence and Transcriptome Analyses of Chrysochromulina tobin: Metabolic Tools for Enhanced Algal Fitness in the Prominent Order Prymnesiales (Haptophyceae).</title>
        <authorList>
            <person name="Hovde B.T."/>
            <person name="Deodato C.R."/>
            <person name="Hunsperger H.M."/>
            <person name="Ryken S.A."/>
            <person name="Yost W."/>
            <person name="Jha R.K."/>
            <person name="Patterson J."/>
            <person name="Monnat R.J. Jr."/>
            <person name="Barlow S.B."/>
            <person name="Starkenburg S.R."/>
            <person name="Cattolico R.A."/>
        </authorList>
    </citation>
    <scope>NUCLEOTIDE SEQUENCE</scope>
    <source>
        <strain evidence="4">CCMP291</strain>
    </source>
</reference>
<organism evidence="3 4">
    <name type="scientific">Chrysochromulina tobinii</name>
    <dbReference type="NCBI Taxonomy" id="1460289"/>
    <lineage>
        <taxon>Eukaryota</taxon>
        <taxon>Haptista</taxon>
        <taxon>Haptophyta</taxon>
        <taxon>Prymnesiophyceae</taxon>
        <taxon>Prymnesiales</taxon>
        <taxon>Chrysochromulinaceae</taxon>
        <taxon>Chrysochromulina</taxon>
    </lineage>
</organism>
<protein>
    <recommendedName>
        <fullName evidence="2">C2 domain-containing protein</fullName>
    </recommendedName>
</protein>
<evidence type="ECO:0000313" key="4">
    <source>
        <dbReference type="Proteomes" id="UP000037460"/>
    </source>
</evidence>
<accession>A0A0M0LRA1</accession>
<dbReference type="OrthoDB" id="2015333at2759"/>
<evidence type="ECO:0000259" key="2">
    <source>
        <dbReference type="PROSITE" id="PS50004"/>
    </source>
</evidence>
<dbReference type="AlphaFoldDB" id="A0A0M0LRA1"/>
<dbReference type="SUPFAM" id="SSF49562">
    <property type="entry name" value="C2 domain (Calcium/lipid-binding domain, CaLB)"/>
    <property type="match status" value="1"/>
</dbReference>
<comment type="caution">
    <text evidence="3">The sequence shown here is derived from an EMBL/GenBank/DDBJ whole genome shotgun (WGS) entry which is preliminary data.</text>
</comment>
<feature type="compositionally biased region" description="Basic and acidic residues" evidence="1">
    <location>
        <begin position="21"/>
        <end position="30"/>
    </location>
</feature>
<evidence type="ECO:0000256" key="1">
    <source>
        <dbReference type="SAM" id="MobiDB-lite"/>
    </source>
</evidence>
<feature type="domain" description="C2" evidence="2">
    <location>
        <begin position="86"/>
        <end position="219"/>
    </location>
</feature>
<dbReference type="Pfam" id="PF00168">
    <property type="entry name" value="C2"/>
    <property type="match status" value="1"/>
</dbReference>
<dbReference type="CDD" id="cd00030">
    <property type="entry name" value="C2"/>
    <property type="match status" value="1"/>
</dbReference>
<evidence type="ECO:0000313" key="3">
    <source>
        <dbReference type="EMBL" id="KOO53427.1"/>
    </source>
</evidence>
<sequence length="388" mass="41570">MLSTSFEGLANTGSLSRTLPRTRDKFKSTEYLREQARLKRTNAELERAQQWTAASAERPIRIGHDVRGADARIMLESRDVVSHGTPSRVKPASAKKAPPPKALKLVIRDICAQDLPNADAVGGSDPFARFTLLECEDKRISSCTKALQNSLNPVWSDVIELIIPAGSLPSRSKEPLIHLAVLDEDVAEAGEDGDVDLLGETVLRLTETSGAYFRVPMEGVGIYDGKKQPWFSLVSFTYEISEYIPPPSAALLLGGIELHDAPLAQLAALGILSGLRVRFGVPEASAVASKPLISTPPVPPTTCSFLAWDDLTVVLELGNAKRPPLLRAELCSDAWDDGATALAAGDVRLEPGSVTGGAPNAAVVSLAGASFRCRLQLFFDIVEPDVSV</sequence>
<dbReference type="PROSITE" id="PS50004">
    <property type="entry name" value="C2"/>
    <property type="match status" value="1"/>
</dbReference>
<dbReference type="Proteomes" id="UP000037460">
    <property type="component" value="Unassembled WGS sequence"/>
</dbReference>
<dbReference type="Gene3D" id="2.60.40.150">
    <property type="entry name" value="C2 domain"/>
    <property type="match status" value="1"/>
</dbReference>
<keyword evidence="4" id="KW-1185">Reference proteome</keyword>